<dbReference type="PATRIC" id="fig|178901.16.peg.3500"/>
<evidence type="ECO:0000256" key="2">
    <source>
        <dbReference type="SAM" id="MobiDB-lite"/>
    </source>
</evidence>
<accession>A0A177G6X6</accession>
<dbReference type="PANTHER" id="PTHR30034:SF6">
    <property type="entry name" value="YOP PROTEINS TRANSLOCATION PROTEIN Q"/>
    <property type="match status" value="1"/>
</dbReference>
<dbReference type="PANTHER" id="PTHR30034">
    <property type="entry name" value="FLAGELLAR MOTOR SWITCH PROTEIN FLIM"/>
    <property type="match status" value="1"/>
</dbReference>
<dbReference type="Proteomes" id="UP000077349">
    <property type="component" value="Unassembled WGS sequence"/>
</dbReference>
<dbReference type="Pfam" id="PF01052">
    <property type="entry name" value="FliMN_C"/>
    <property type="match status" value="1"/>
</dbReference>
<dbReference type="InterPro" id="IPR001543">
    <property type="entry name" value="FliN-like_C"/>
</dbReference>
<dbReference type="PRINTS" id="PR00956">
    <property type="entry name" value="FLGMOTORFLIN"/>
</dbReference>
<dbReference type="GO" id="GO:0009425">
    <property type="term" value="C:bacterial-type flagellum basal body"/>
    <property type="evidence" value="ECO:0007669"/>
    <property type="project" value="InterPro"/>
</dbReference>
<evidence type="ECO:0000259" key="3">
    <source>
        <dbReference type="Pfam" id="PF01052"/>
    </source>
</evidence>
<comment type="caution">
    <text evidence="4">The sequence shown here is derived from an EMBL/GenBank/DDBJ whole genome shotgun (WGS) entry which is preliminary data.</text>
</comment>
<evidence type="ECO:0000256" key="1">
    <source>
        <dbReference type="ARBA" id="ARBA00009226"/>
    </source>
</evidence>
<sequence>MTGHRADSYCPPAVSRAQVQQSVPFGRKRIPVTLRDSLILHDAGIEWHGAWVCCEARIGDASVTLHVPPPLLAALTGQQEAAIGTVAVEVQVLTTLLFLADCFAALEKKLQADIRFLKIINRSHSPNGINCVVEVRGQRWPVALQAPAPVMQHLMALWPIVPLPEAEVFLRTSLKVGSTPLSLRIVSSLSPGDVVLLESGSPERATLMIENYAHARARWHEDKGWQLETAIQYPLKKESPMAEQEEEGRPEHSPDGLTDDVASEMDIPVTISFEMGHKTVTLAQLRDLGPGSVLELASPISMPIGLYVGGRKIGQGELVDVEGTAGVRVKRIFGRE</sequence>
<dbReference type="SUPFAM" id="SSF101801">
    <property type="entry name" value="Surface presentation of antigens (SPOA)"/>
    <property type="match status" value="1"/>
</dbReference>
<dbReference type="AlphaFoldDB" id="A0A177G6X6"/>
<dbReference type="GO" id="GO:0030254">
    <property type="term" value="P:protein secretion by the type III secretion system"/>
    <property type="evidence" value="ECO:0007669"/>
    <property type="project" value="InterPro"/>
</dbReference>
<dbReference type="EMBL" id="LVHD01000038">
    <property type="protein sequence ID" value="OAG75551.1"/>
    <property type="molecule type" value="Genomic_DNA"/>
</dbReference>
<comment type="similarity">
    <text evidence="1">Belongs to the FliN/MopA/SpaO family.</text>
</comment>
<proteinExistence type="inferred from homology"/>
<gene>
    <name evidence="4" type="ORF">Amal_03280</name>
</gene>
<dbReference type="GO" id="GO:0050918">
    <property type="term" value="P:positive chemotaxis"/>
    <property type="evidence" value="ECO:0007669"/>
    <property type="project" value="TreeGrafter"/>
</dbReference>
<dbReference type="GO" id="GO:0003774">
    <property type="term" value="F:cytoskeletal motor activity"/>
    <property type="evidence" value="ECO:0007669"/>
    <property type="project" value="InterPro"/>
</dbReference>
<protein>
    <submittedName>
        <fullName evidence="4">Secretion system type III protein</fullName>
    </submittedName>
</protein>
<feature type="region of interest" description="Disordered" evidence="2">
    <location>
        <begin position="238"/>
        <end position="259"/>
    </location>
</feature>
<dbReference type="NCBIfam" id="TIGR02551">
    <property type="entry name" value="SpaO_YscQ"/>
    <property type="match status" value="1"/>
</dbReference>
<evidence type="ECO:0000313" key="4">
    <source>
        <dbReference type="EMBL" id="OAG75551.1"/>
    </source>
</evidence>
<reference evidence="4 5" key="1">
    <citation type="submission" date="2016-03" db="EMBL/GenBank/DDBJ databases">
        <title>Draft genome sequence of Acetobacter malorum CECT 7742, a strain isolated from strawberry vinegar.</title>
        <authorList>
            <person name="Sainz F."/>
            <person name="Mas A."/>
            <person name="Torija M.J."/>
        </authorList>
    </citation>
    <scope>NUCLEOTIDE SEQUENCE [LARGE SCALE GENOMIC DNA]</scope>
    <source>
        <strain evidence="4 5">CECT 7742</strain>
    </source>
</reference>
<dbReference type="InterPro" id="IPR013385">
    <property type="entry name" value="T3SS_SpaO/YscQ/SpaO"/>
</dbReference>
<organism evidence="4 5">
    <name type="scientific">Acetobacter malorum</name>
    <dbReference type="NCBI Taxonomy" id="178901"/>
    <lineage>
        <taxon>Bacteria</taxon>
        <taxon>Pseudomonadati</taxon>
        <taxon>Pseudomonadota</taxon>
        <taxon>Alphaproteobacteria</taxon>
        <taxon>Acetobacterales</taxon>
        <taxon>Acetobacteraceae</taxon>
        <taxon>Acetobacter</taxon>
    </lineage>
</organism>
<name>A0A177G6X6_9PROT</name>
<dbReference type="Gene3D" id="2.30.330.10">
    <property type="entry name" value="SpoA-like"/>
    <property type="match status" value="1"/>
</dbReference>
<feature type="domain" description="Flagellar motor switch protein FliN-like C-terminal" evidence="3">
    <location>
        <begin position="265"/>
        <end position="332"/>
    </location>
</feature>
<evidence type="ECO:0000313" key="5">
    <source>
        <dbReference type="Proteomes" id="UP000077349"/>
    </source>
</evidence>
<dbReference type="InterPro" id="IPR001172">
    <property type="entry name" value="FliN_T3SS_HrcQb"/>
</dbReference>
<dbReference type="GO" id="GO:0071978">
    <property type="term" value="P:bacterial-type flagellum-dependent swarming motility"/>
    <property type="evidence" value="ECO:0007669"/>
    <property type="project" value="TreeGrafter"/>
</dbReference>
<dbReference type="InterPro" id="IPR036429">
    <property type="entry name" value="SpoA-like_sf"/>
</dbReference>